<feature type="coiled-coil region" evidence="1">
    <location>
        <begin position="143"/>
        <end position="170"/>
    </location>
</feature>
<evidence type="ECO:0000313" key="3">
    <source>
        <dbReference type="Proteomes" id="UP001151760"/>
    </source>
</evidence>
<sequence length="190" mass="21704">METCLVTKDITLEANLSTDGKTLDVSLVTKGTTLEACLVTEGATLDDNLVSYQYADIGPTYDSDTVSEVHHDMFENVFAHGIQNHEQPESIPHTYMVNKNNNNIISDIPNMDPDRRKEEHDDVDYKKQRAFFASLINILKCDVEKCNKVNREAQQANALLTNELERYKEKEKHFAKYMTLEPDTAKRLSF</sequence>
<protein>
    <submittedName>
        <fullName evidence="2">Uncharacterized protein</fullName>
    </submittedName>
</protein>
<keyword evidence="3" id="KW-1185">Reference proteome</keyword>
<proteinExistence type="predicted"/>
<evidence type="ECO:0000256" key="1">
    <source>
        <dbReference type="SAM" id="Coils"/>
    </source>
</evidence>
<evidence type="ECO:0000313" key="2">
    <source>
        <dbReference type="EMBL" id="GJT63620.1"/>
    </source>
</evidence>
<organism evidence="2 3">
    <name type="scientific">Tanacetum coccineum</name>
    <dbReference type="NCBI Taxonomy" id="301880"/>
    <lineage>
        <taxon>Eukaryota</taxon>
        <taxon>Viridiplantae</taxon>
        <taxon>Streptophyta</taxon>
        <taxon>Embryophyta</taxon>
        <taxon>Tracheophyta</taxon>
        <taxon>Spermatophyta</taxon>
        <taxon>Magnoliopsida</taxon>
        <taxon>eudicotyledons</taxon>
        <taxon>Gunneridae</taxon>
        <taxon>Pentapetalae</taxon>
        <taxon>asterids</taxon>
        <taxon>campanulids</taxon>
        <taxon>Asterales</taxon>
        <taxon>Asteraceae</taxon>
        <taxon>Asteroideae</taxon>
        <taxon>Anthemideae</taxon>
        <taxon>Anthemidinae</taxon>
        <taxon>Tanacetum</taxon>
    </lineage>
</organism>
<comment type="caution">
    <text evidence="2">The sequence shown here is derived from an EMBL/GenBank/DDBJ whole genome shotgun (WGS) entry which is preliminary data.</text>
</comment>
<dbReference type="Proteomes" id="UP001151760">
    <property type="component" value="Unassembled WGS sequence"/>
</dbReference>
<reference evidence="2" key="2">
    <citation type="submission" date="2022-01" db="EMBL/GenBank/DDBJ databases">
        <authorList>
            <person name="Yamashiro T."/>
            <person name="Shiraishi A."/>
            <person name="Satake H."/>
            <person name="Nakayama K."/>
        </authorList>
    </citation>
    <scope>NUCLEOTIDE SEQUENCE</scope>
</reference>
<accession>A0ABQ5FJU3</accession>
<name>A0ABQ5FJU3_9ASTR</name>
<dbReference type="EMBL" id="BQNB010017475">
    <property type="protein sequence ID" value="GJT63620.1"/>
    <property type="molecule type" value="Genomic_DNA"/>
</dbReference>
<gene>
    <name evidence="2" type="ORF">Tco_1015100</name>
</gene>
<reference evidence="2" key="1">
    <citation type="journal article" date="2022" name="Int. J. Mol. Sci.">
        <title>Draft Genome of Tanacetum Coccineum: Genomic Comparison of Closely Related Tanacetum-Family Plants.</title>
        <authorList>
            <person name="Yamashiro T."/>
            <person name="Shiraishi A."/>
            <person name="Nakayama K."/>
            <person name="Satake H."/>
        </authorList>
    </citation>
    <scope>NUCLEOTIDE SEQUENCE</scope>
</reference>
<keyword evidence="1" id="KW-0175">Coiled coil</keyword>